<dbReference type="Proteomes" id="UP000622317">
    <property type="component" value="Unassembled WGS sequence"/>
</dbReference>
<accession>A0A927IIY7</accession>
<protein>
    <submittedName>
        <fullName evidence="2">Uncharacterized protein</fullName>
    </submittedName>
</protein>
<feature type="signal peptide" evidence="1">
    <location>
        <begin position="1"/>
        <end position="24"/>
    </location>
</feature>
<keyword evidence="1" id="KW-0732">Signal</keyword>
<comment type="caution">
    <text evidence="2">The sequence shown here is derived from an EMBL/GenBank/DDBJ whole genome shotgun (WGS) entry which is preliminary data.</text>
</comment>
<dbReference type="AlphaFoldDB" id="A0A927IIY7"/>
<dbReference type="RefSeq" id="WP_191618357.1">
    <property type="nucleotide sequence ID" value="NZ_JACYFG010000040.1"/>
</dbReference>
<name>A0A927IIY7_9BACT</name>
<evidence type="ECO:0000313" key="2">
    <source>
        <dbReference type="EMBL" id="MBD5781258.1"/>
    </source>
</evidence>
<gene>
    <name evidence="2" type="ORF">IEN85_17290</name>
</gene>
<organism evidence="2 3">
    <name type="scientific">Pelagicoccus enzymogenes</name>
    <dbReference type="NCBI Taxonomy" id="2773457"/>
    <lineage>
        <taxon>Bacteria</taxon>
        <taxon>Pseudomonadati</taxon>
        <taxon>Verrucomicrobiota</taxon>
        <taxon>Opitutia</taxon>
        <taxon>Puniceicoccales</taxon>
        <taxon>Pelagicoccaceae</taxon>
        <taxon>Pelagicoccus</taxon>
    </lineage>
</organism>
<sequence>MNPHTFKKLSATAALLGSTTFAFAGGSFQEASQHLDLDGDFVGFMDFDGDGQAIGEKLNVIYQEMAQVIPDMPPIPLDFPALFETLGFGSVRSMGVSSSKVEEGLYRNRSVTLLQGDPAGLLKIYGLDPIPFRAAEIAPANATSAFSGQIKFEEIVNTAKALAVQVMGPMGEGMVMQGLMQPIPGTDVTAQEAVAALSGGVDMVVHQSLENPKSPEIKMWATFKGAGALLPRLEPMFNQMGFQFMDTDSGRIADLSMLMQDAPMGLFVEVPAGTSDLVVYTDKEWVASFGAGSAGLTGTDKFKSVAGRLPQDAAFYAYSSGFDTKQLEAILSQNPDTAAFAPMIVKAVDSLFGGFIAPSASATYRDGDALVTEGYGGFSYKSIVVALPAGIGAGVGAAVAAEQTKKASAWQGGDSHKHDDSVSVAE</sequence>
<keyword evidence="3" id="KW-1185">Reference proteome</keyword>
<evidence type="ECO:0000256" key="1">
    <source>
        <dbReference type="SAM" id="SignalP"/>
    </source>
</evidence>
<reference evidence="2" key="1">
    <citation type="submission" date="2020-09" db="EMBL/GenBank/DDBJ databases">
        <title>Pelagicoccus enzymogenes sp. nov. with an EPS production, isolated from marine sediment.</title>
        <authorList>
            <person name="Feng X."/>
        </authorList>
    </citation>
    <scope>NUCLEOTIDE SEQUENCE</scope>
    <source>
        <strain evidence="2">NFK12</strain>
    </source>
</reference>
<feature type="chain" id="PRO_5036950807" evidence="1">
    <location>
        <begin position="25"/>
        <end position="426"/>
    </location>
</feature>
<evidence type="ECO:0000313" key="3">
    <source>
        <dbReference type="Proteomes" id="UP000622317"/>
    </source>
</evidence>
<dbReference type="EMBL" id="JACYFG010000040">
    <property type="protein sequence ID" value="MBD5781258.1"/>
    <property type="molecule type" value="Genomic_DNA"/>
</dbReference>
<proteinExistence type="predicted"/>